<dbReference type="AlphaFoldDB" id="A0A0G1TH01"/>
<dbReference type="EMBL" id="LCOQ01000003">
    <property type="protein sequence ID" value="KKU81051.1"/>
    <property type="molecule type" value="Genomic_DNA"/>
</dbReference>
<dbReference type="Proteomes" id="UP000034212">
    <property type="component" value="Unassembled WGS sequence"/>
</dbReference>
<keyword evidence="1" id="KW-0812">Transmembrane</keyword>
<organism evidence="2 3">
    <name type="scientific">Candidatus Gottesmanbacteria bacterium GW2011_GWA1_47_8</name>
    <dbReference type="NCBI Taxonomy" id="1618438"/>
    <lineage>
        <taxon>Bacteria</taxon>
        <taxon>Candidatus Gottesmaniibacteriota</taxon>
    </lineage>
</organism>
<evidence type="ECO:0000313" key="3">
    <source>
        <dbReference type="Proteomes" id="UP000034212"/>
    </source>
</evidence>
<reference evidence="2 3" key="1">
    <citation type="journal article" date="2015" name="Nature">
        <title>rRNA introns, odd ribosomes, and small enigmatic genomes across a large radiation of phyla.</title>
        <authorList>
            <person name="Brown C.T."/>
            <person name="Hug L.A."/>
            <person name="Thomas B.C."/>
            <person name="Sharon I."/>
            <person name="Castelle C.J."/>
            <person name="Singh A."/>
            <person name="Wilkins M.J."/>
            <person name="Williams K.H."/>
            <person name="Banfield J.F."/>
        </authorList>
    </citation>
    <scope>NUCLEOTIDE SEQUENCE [LARGE SCALE GENOMIC DNA]</scope>
</reference>
<gene>
    <name evidence="2" type="ORF">UY08_C0003G0002</name>
</gene>
<evidence type="ECO:0000313" key="2">
    <source>
        <dbReference type="EMBL" id="KKU81051.1"/>
    </source>
</evidence>
<proteinExistence type="predicted"/>
<sequence>MDIVLLVLVAVTSSWWRQLGSANLFTTALSLVTAISIWLKLKDILPLLGVIIILLLLGFSWASIQIKTPPVLETKSFAANFKVEIDPNFYFFANHPNERSGIQEVERFNFYLWPVFVIGLLLLATESWFVVLFAYALAFATFINWEETGPMVIFPFIVVMITRGIVDLLTFVKHRGEL</sequence>
<comment type="caution">
    <text evidence="2">The sequence shown here is derived from an EMBL/GenBank/DDBJ whole genome shotgun (WGS) entry which is preliminary data.</text>
</comment>
<feature type="transmembrane region" description="Helical" evidence="1">
    <location>
        <begin position="152"/>
        <end position="172"/>
    </location>
</feature>
<feature type="transmembrane region" description="Helical" evidence="1">
    <location>
        <begin position="44"/>
        <end position="64"/>
    </location>
</feature>
<feature type="transmembrane region" description="Helical" evidence="1">
    <location>
        <begin position="110"/>
        <end position="140"/>
    </location>
</feature>
<evidence type="ECO:0000256" key="1">
    <source>
        <dbReference type="SAM" id="Phobius"/>
    </source>
</evidence>
<keyword evidence="1" id="KW-0472">Membrane</keyword>
<dbReference type="PATRIC" id="fig|1618438.3.peg.70"/>
<keyword evidence="1" id="KW-1133">Transmembrane helix</keyword>
<accession>A0A0G1TH01</accession>
<protein>
    <submittedName>
        <fullName evidence="2">Uncharacterized protein</fullName>
    </submittedName>
</protein>
<name>A0A0G1TH01_9BACT</name>